<reference evidence="1" key="1">
    <citation type="submission" date="2022-08" db="EMBL/GenBank/DDBJ databases">
        <title>Genome Sequence of Lecanicillium fungicola.</title>
        <authorList>
            <person name="Buettner E."/>
        </authorList>
    </citation>
    <scope>NUCLEOTIDE SEQUENCE</scope>
    <source>
        <strain evidence="1">Babe33</strain>
    </source>
</reference>
<accession>A0ACC1NPJ7</accession>
<sequence>MASKSFENGATSPAAKRRRIALACTACRLRKSSESAANIIVRKEYISDLDQRVTSVEQVVQRLNFILEGHLTACSGDAQCRPYRSFPVTAASTAPDHENEDSARAIGLEEPQDEDATTNGMAMTFVKEHTSAFFGGSSNINFTRLILGAVNHMRHAARREQGIPEKQFDLNESNMAKASLSYANPVVASPNYAPRSMTTLPSTEEMDSLLDIYFDTAGVVFPFIHEETMRKTYADGKANGWTRVRRTWLGILNMIFAMASSFDRDSLPSAQQRQQRSNVFFKRARDLCDELSKQVISLEIVHYLLLFVIHCQGSQRSVQAWNVLGLVVRSAMALGLHSTPAREATEDHQTEYRRRTWVVIYCMDKVLSVAFGRPVSIPDEFVVDRARPSESALTFEADLHSDMDVPGKFLDHSFRLYKIMNKSLQKQYAGNVDTFETESDDMASLHASAEFKKELRNWSSRLPPYLQLREPKENTVLENAPVNRLCVILTLRYHNINILIHRPLLGSTIRHLFGGTSTDSKGPSYLIQLAMVEAHECIHSAQSTIELVYSIITRDETSRNNLGMWYFTLHYVFTASLVILGRILWAQHGADVDEAALTHCKALLGQVETIFQKLDEDNSLVFSCSRYLRNMLVACTSQDATMTVQNEGHEEPSLSFAPRMDQQPPDSTSAPNAFESMTYLGMGDLEMFELYSSETYDPEIFAGMERFSANGAR</sequence>
<dbReference type="Proteomes" id="UP001143910">
    <property type="component" value="Unassembled WGS sequence"/>
</dbReference>
<evidence type="ECO:0000313" key="1">
    <source>
        <dbReference type="EMBL" id="KAJ2980776.1"/>
    </source>
</evidence>
<gene>
    <name evidence="1" type="ORF">NQ176_g2432</name>
</gene>
<proteinExistence type="predicted"/>
<protein>
    <submittedName>
        <fullName evidence="1">Uncharacterized protein</fullName>
    </submittedName>
</protein>
<organism evidence="1 2">
    <name type="scientific">Zarea fungicola</name>
    <dbReference type="NCBI Taxonomy" id="93591"/>
    <lineage>
        <taxon>Eukaryota</taxon>
        <taxon>Fungi</taxon>
        <taxon>Dikarya</taxon>
        <taxon>Ascomycota</taxon>
        <taxon>Pezizomycotina</taxon>
        <taxon>Sordariomycetes</taxon>
        <taxon>Hypocreomycetidae</taxon>
        <taxon>Hypocreales</taxon>
        <taxon>Cordycipitaceae</taxon>
        <taxon>Zarea</taxon>
    </lineage>
</organism>
<comment type="caution">
    <text evidence="1">The sequence shown here is derived from an EMBL/GenBank/DDBJ whole genome shotgun (WGS) entry which is preliminary data.</text>
</comment>
<keyword evidence="2" id="KW-1185">Reference proteome</keyword>
<name>A0ACC1NPJ7_9HYPO</name>
<dbReference type="EMBL" id="JANJQO010000173">
    <property type="protein sequence ID" value="KAJ2980776.1"/>
    <property type="molecule type" value="Genomic_DNA"/>
</dbReference>
<evidence type="ECO:0000313" key="2">
    <source>
        <dbReference type="Proteomes" id="UP001143910"/>
    </source>
</evidence>